<organism evidence="2">
    <name type="scientific">Caldilineaceae bacterium SB0675_bin_29</name>
    <dbReference type="NCBI Taxonomy" id="2605266"/>
    <lineage>
        <taxon>Bacteria</taxon>
        <taxon>Bacillati</taxon>
        <taxon>Chloroflexota</taxon>
        <taxon>Caldilineae</taxon>
        <taxon>Caldilineales</taxon>
        <taxon>Caldilineaceae</taxon>
    </lineage>
</organism>
<name>A0A6B1G0H7_9CHLR</name>
<keyword evidence="1" id="KW-0472">Membrane</keyword>
<dbReference type="AlphaFoldDB" id="A0A6B1G0H7"/>
<feature type="transmembrane region" description="Helical" evidence="1">
    <location>
        <begin position="44"/>
        <end position="66"/>
    </location>
</feature>
<dbReference type="EMBL" id="VYDA01000149">
    <property type="protein sequence ID" value="MYH60936.1"/>
    <property type="molecule type" value="Genomic_DNA"/>
</dbReference>
<dbReference type="InterPro" id="IPR021320">
    <property type="entry name" value="DUF2905"/>
</dbReference>
<dbReference type="Pfam" id="PF11146">
    <property type="entry name" value="DUF2905"/>
    <property type="match status" value="1"/>
</dbReference>
<gene>
    <name evidence="2" type="ORF">F4148_03960</name>
</gene>
<comment type="caution">
    <text evidence="2">The sequence shown here is derived from an EMBL/GenBank/DDBJ whole genome shotgun (WGS) entry which is preliminary data.</text>
</comment>
<accession>A0A6B1G0H7</accession>
<keyword evidence="1" id="KW-0812">Transmembrane</keyword>
<sequence length="68" mass="7580">MAKWFIILGALLLLIGAALQFAPWLLSWFGKLPGDIRIRTDSTSVFIPITSMILVSLVLTLLLNLLNR</sequence>
<reference evidence="2" key="1">
    <citation type="submission" date="2019-09" db="EMBL/GenBank/DDBJ databases">
        <title>Characterisation of the sponge microbiome using genome-centric metagenomics.</title>
        <authorList>
            <person name="Engelberts J.P."/>
            <person name="Robbins S.J."/>
            <person name="De Goeij J.M."/>
            <person name="Aranda M."/>
            <person name="Bell S.C."/>
            <person name="Webster N.S."/>
        </authorList>
    </citation>
    <scope>NUCLEOTIDE SEQUENCE</scope>
    <source>
        <strain evidence="2">SB0675_bin_29</strain>
    </source>
</reference>
<evidence type="ECO:0000256" key="1">
    <source>
        <dbReference type="SAM" id="Phobius"/>
    </source>
</evidence>
<dbReference type="PANTHER" id="PTHR36443:SF1">
    <property type="entry name" value="BSR5223 PROTEIN"/>
    <property type="match status" value="1"/>
</dbReference>
<keyword evidence="1" id="KW-1133">Transmembrane helix</keyword>
<proteinExistence type="predicted"/>
<protein>
    <submittedName>
        <fullName evidence="2">DUF2905 domain-containing protein</fullName>
    </submittedName>
</protein>
<evidence type="ECO:0000313" key="2">
    <source>
        <dbReference type="EMBL" id="MYH60936.1"/>
    </source>
</evidence>
<dbReference type="PANTHER" id="PTHR36443">
    <property type="entry name" value="BSR5223 PROTEIN"/>
    <property type="match status" value="1"/>
</dbReference>